<dbReference type="Proteomes" id="UP000187203">
    <property type="component" value="Unassembled WGS sequence"/>
</dbReference>
<name>A0A1R3KJ10_9ROSI</name>
<comment type="caution">
    <text evidence="1">The sequence shown here is derived from an EMBL/GenBank/DDBJ whole genome shotgun (WGS) entry which is preliminary data.</text>
</comment>
<gene>
    <name evidence="1" type="ORF">COLO4_07653</name>
</gene>
<organism evidence="1 2">
    <name type="scientific">Corchorus olitorius</name>
    <dbReference type="NCBI Taxonomy" id="93759"/>
    <lineage>
        <taxon>Eukaryota</taxon>
        <taxon>Viridiplantae</taxon>
        <taxon>Streptophyta</taxon>
        <taxon>Embryophyta</taxon>
        <taxon>Tracheophyta</taxon>
        <taxon>Spermatophyta</taxon>
        <taxon>Magnoliopsida</taxon>
        <taxon>eudicotyledons</taxon>
        <taxon>Gunneridae</taxon>
        <taxon>Pentapetalae</taxon>
        <taxon>rosids</taxon>
        <taxon>malvids</taxon>
        <taxon>Malvales</taxon>
        <taxon>Malvaceae</taxon>
        <taxon>Grewioideae</taxon>
        <taxon>Apeibeae</taxon>
        <taxon>Corchorus</taxon>
    </lineage>
</organism>
<sequence length="53" mass="5917">MEVSRLRGKKKILLCECGRMAKRERLCNCKGEGISLTPMSCTLQPYDLAKSVA</sequence>
<keyword evidence="2" id="KW-1185">Reference proteome</keyword>
<dbReference type="EMBL" id="AWUE01013423">
    <property type="protein sequence ID" value="OMP07071.1"/>
    <property type="molecule type" value="Genomic_DNA"/>
</dbReference>
<dbReference type="AlphaFoldDB" id="A0A1R3KJ10"/>
<reference evidence="2" key="1">
    <citation type="submission" date="2013-09" db="EMBL/GenBank/DDBJ databases">
        <title>Corchorus olitorius genome sequencing.</title>
        <authorList>
            <person name="Alam M."/>
            <person name="Haque M.S."/>
            <person name="Islam M.S."/>
            <person name="Emdad E.M."/>
            <person name="Islam M.M."/>
            <person name="Ahmed B."/>
            <person name="Halim A."/>
            <person name="Hossen Q.M.M."/>
            <person name="Hossain M.Z."/>
            <person name="Ahmed R."/>
            <person name="Khan M.M."/>
            <person name="Islam R."/>
            <person name="Rashid M.M."/>
            <person name="Khan S.A."/>
            <person name="Rahman M.S."/>
            <person name="Alam M."/>
            <person name="Yahiya A.S."/>
            <person name="Khan M.S."/>
            <person name="Azam M.S."/>
            <person name="Haque T."/>
            <person name="Lashkar M.Z.H."/>
            <person name="Akhand A.I."/>
            <person name="Morshed G."/>
            <person name="Roy S."/>
            <person name="Uddin K.S."/>
            <person name="Rabeya T."/>
            <person name="Hossain A.S."/>
            <person name="Chowdhury A."/>
            <person name="Snigdha A.R."/>
            <person name="Mortoza M.S."/>
            <person name="Matin S.A."/>
            <person name="Hoque S.M.E."/>
            <person name="Islam M.K."/>
            <person name="Roy D.K."/>
            <person name="Haider R."/>
            <person name="Moosa M.M."/>
            <person name="Elias S.M."/>
            <person name="Hasan A.M."/>
            <person name="Jahan S."/>
            <person name="Shafiuddin M."/>
            <person name="Mahmood N."/>
            <person name="Shommy N.S."/>
        </authorList>
    </citation>
    <scope>NUCLEOTIDE SEQUENCE [LARGE SCALE GENOMIC DNA]</scope>
    <source>
        <strain evidence="2">cv. O-4</strain>
    </source>
</reference>
<protein>
    <submittedName>
        <fullName evidence="1">Uncharacterized protein</fullName>
    </submittedName>
</protein>
<evidence type="ECO:0000313" key="1">
    <source>
        <dbReference type="EMBL" id="OMP07071.1"/>
    </source>
</evidence>
<evidence type="ECO:0000313" key="2">
    <source>
        <dbReference type="Proteomes" id="UP000187203"/>
    </source>
</evidence>
<accession>A0A1R3KJ10</accession>
<proteinExistence type="predicted"/>